<reference evidence="10 11" key="1">
    <citation type="journal article" date="2010" name="Stand. Genomic Sci.">
        <title>Non-contiguous finished genome sequence of Aminomonas paucivorans type strain (GLU-3).</title>
        <authorList>
            <person name="Pitluck S."/>
            <person name="Yasawong M."/>
            <person name="Held B."/>
            <person name="Lapidus A."/>
            <person name="Nolan M."/>
            <person name="Copeland A."/>
            <person name="Lucas S."/>
            <person name="Del Rio T.G."/>
            <person name="Tice H."/>
            <person name="Cheng J.F."/>
            <person name="Chertkov O."/>
            <person name="Goodwin L."/>
            <person name="Tapia R."/>
            <person name="Han C."/>
            <person name="Liolios K."/>
            <person name="Ivanova N."/>
            <person name="Mavromatis K."/>
            <person name="Ovchinnikova G."/>
            <person name="Pati A."/>
            <person name="Chen A."/>
            <person name="Palaniappan K."/>
            <person name="Land M."/>
            <person name="Hauser L."/>
            <person name="Chang Y.J."/>
            <person name="Jeffries C.D."/>
            <person name="Pukall R."/>
            <person name="Spring S."/>
            <person name="Rohde M."/>
            <person name="Sikorski J."/>
            <person name="Goker M."/>
            <person name="Woyke T."/>
            <person name="Bristow J."/>
            <person name="Eisen J.A."/>
            <person name="Markowitz V."/>
            <person name="Hugenholtz P."/>
            <person name="Kyrpides N.C."/>
            <person name="Klenk H.P."/>
        </authorList>
    </citation>
    <scope>NUCLEOTIDE SEQUENCE [LARGE SCALE GENOMIC DNA]</scope>
    <source>
        <strain evidence="10 11">DSM 12260</strain>
    </source>
</reference>
<keyword evidence="1 6" id="KW-0597">Phosphoprotein</keyword>
<evidence type="ECO:0000313" key="10">
    <source>
        <dbReference type="EMBL" id="EFQ24657.1"/>
    </source>
</evidence>
<keyword evidence="11" id="KW-1185">Reference proteome</keyword>
<keyword evidence="2" id="KW-0902">Two-component regulatory system</keyword>
<dbReference type="GO" id="GO:0006355">
    <property type="term" value="P:regulation of DNA-templated transcription"/>
    <property type="evidence" value="ECO:0007669"/>
    <property type="project" value="InterPro"/>
</dbReference>
<dbReference type="Pfam" id="PF00072">
    <property type="entry name" value="Response_reg"/>
    <property type="match status" value="1"/>
</dbReference>
<dbReference type="STRING" id="584708.Apau_2248"/>
<evidence type="ECO:0000259" key="9">
    <source>
        <dbReference type="PROSITE" id="PS51755"/>
    </source>
</evidence>
<dbReference type="PANTHER" id="PTHR48111:SF1">
    <property type="entry name" value="TWO-COMPONENT RESPONSE REGULATOR ORR33"/>
    <property type="match status" value="1"/>
</dbReference>
<dbReference type="Proteomes" id="UP000005096">
    <property type="component" value="Chromosome"/>
</dbReference>
<organism evidence="10 11">
    <name type="scientific">Aminomonas paucivorans DSM 12260</name>
    <dbReference type="NCBI Taxonomy" id="584708"/>
    <lineage>
        <taxon>Bacteria</taxon>
        <taxon>Thermotogati</taxon>
        <taxon>Synergistota</taxon>
        <taxon>Synergistia</taxon>
        <taxon>Synergistales</taxon>
        <taxon>Synergistaceae</taxon>
        <taxon>Aminomonas</taxon>
    </lineage>
</organism>
<accession>E3CZM5</accession>
<evidence type="ECO:0000256" key="3">
    <source>
        <dbReference type="ARBA" id="ARBA00023015"/>
    </source>
</evidence>
<dbReference type="Pfam" id="PF00486">
    <property type="entry name" value="Trans_reg_C"/>
    <property type="match status" value="1"/>
</dbReference>
<evidence type="ECO:0000256" key="7">
    <source>
        <dbReference type="PROSITE-ProRule" id="PRU01091"/>
    </source>
</evidence>
<dbReference type="OrthoDB" id="3242at2"/>
<evidence type="ECO:0000256" key="5">
    <source>
        <dbReference type="ARBA" id="ARBA00023163"/>
    </source>
</evidence>
<evidence type="ECO:0000256" key="1">
    <source>
        <dbReference type="ARBA" id="ARBA00022553"/>
    </source>
</evidence>
<dbReference type="PROSITE" id="PS50110">
    <property type="entry name" value="RESPONSE_REGULATORY"/>
    <property type="match status" value="1"/>
</dbReference>
<dbReference type="eggNOG" id="COG0745">
    <property type="taxonomic scope" value="Bacteria"/>
</dbReference>
<dbReference type="GO" id="GO:0032993">
    <property type="term" value="C:protein-DNA complex"/>
    <property type="evidence" value="ECO:0007669"/>
    <property type="project" value="TreeGrafter"/>
</dbReference>
<feature type="domain" description="Response regulatory" evidence="8">
    <location>
        <begin position="5"/>
        <end position="121"/>
    </location>
</feature>
<evidence type="ECO:0000256" key="6">
    <source>
        <dbReference type="PROSITE-ProRule" id="PRU00169"/>
    </source>
</evidence>
<dbReference type="FunFam" id="3.40.50.2300:FF:000001">
    <property type="entry name" value="DNA-binding response regulator PhoB"/>
    <property type="match status" value="1"/>
</dbReference>
<keyword evidence="5" id="KW-0804">Transcription</keyword>
<dbReference type="RefSeq" id="WP_006301901.1">
    <property type="nucleotide sequence ID" value="NZ_CM001022.1"/>
</dbReference>
<dbReference type="InterPro" id="IPR039420">
    <property type="entry name" value="WalR-like"/>
</dbReference>
<dbReference type="SMART" id="SM00862">
    <property type="entry name" value="Trans_reg_C"/>
    <property type="match status" value="1"/>
</dbReference>
<dbReference type="InterPro" id="IPR001867">
    <property type="entry name" value="OmpR/PhoB-type_DNA-bd"/>
</dbReference>
<dbReference type="PROSITE" id="PS51755">
    <property type="entry name" value="OMPR_PHOB"/>
    <property type="match status" value="1"/>
</dbReference>
<dbReference type="HOGENOM" id="CLU_000445_30_4_0"/>
<feature type="DNA-binding region" description="OmpR/PhoB-type" evidence="7">
    <location>
        <begin position="131"/>
        <end position="229"/>
    </location>
</feature>
<gene>
    <name evidence="10" type="ORF">Apau_2248</name>
</gene>
<dbReference type="Gene3D" id="3.40.50.2300">
    <property type="match status" value="1"/>
</dbReference>
<dbReference type="InterPro" id="IPR036388">
    <property type="entry name" value="WH-like_DNA-bd_sf"/>
</dbReference>
<dbReference type="CDD" id="cd00383">
    <property type="entry name" value="trans_reg_C"/>
    <property type="match status" value="1"/>
</dbReference>
<dbReference type="InterPro" id="IPR001789">
    <property type="entry name" value="Sig_transdc_resp-reg_receiver"/>
</dbReference>
<keyword evidence="4 7" id="KW-0238">DNA-binding</keyword>
<evidence type="ECO:0000256" key="2">
    <source>
        <dbReference type="ARBA" id="ARBA00023012"/>
    </source>
</evidence>
<name>E3CZM5_9BACT</name>
<keyword evidence="3" id="KW-0805">Transcription regulation</keyword>
<feature type="domain" description="OmpR/PhoB-type" evidence="9">
    <location>
        <begin position="131"/>
        <end position="229"/>
    </location>
</feature>
<proteinExistence type="predicted"/>
<dbReference type="EMBL" id="CM001022">
    <property type="protein sequence ID" value="EFQ24657.1"/>
    <property type="molecule type" value="Genomic_DNA"/>
</dbReference>
<dbReference type="InterPro" id="IPR016032">
    <property type="entry name" value="Sig_transdc_resp-reg_C-effctor"/>
</dbReference>
<dbReference type="GO" id="GO:0000976">
    <property type="term" value="F:transcription cis-regulatory region binding"/>
    <property type="evidence" value="ECO:0007669"/>
    <property type="project" value="TreeGrafter"/>
</dbReference>
<dbReference type="SMART" id="SM00448">
    <property type="entry name" value="REC"/>
    <property type="match status" value="1"/>
</dbReference>
<dbReference type="SUPFAM" id="SSF52172">
    <property type="entry name" value="CheY-like"/>
    <property type="match status" value="1"/>
</dbReference>
<feature type="modified residue" description="4-aspartylphosphate" evidence="6">
    <location>
        <position position="54"/>
    </location>
</feature>
<evidence type="ECO:0000256" key="4">
    <source>
        <dbReference type="ARBA" id="ARBA00023125"/>
    </source>
</evidence>
<dbReference type="PaxDb" id="584708-Apau_2248"/>
<dbReference type="AlphaFoldDB" id="E3CZM5"/>
<evidence type="ECO:0000313" key="11">
    <source>
        <dbReference type="Proteomes" id="UP000005096"/>
    </source>
</evidence>
<dbReference type="Gene3D" id="1.10.10.10">
    <property type="entry name" value="Winged helix-like DNA-binding domain superfamily/Winged helix DNA-binding domain"/>
    <property type="match status" value="1"/>
</dbReference>
<sequence length="235" mass="26634">MPGERILVVEDERSIADLVAEALRRQGYRVETAGDGDQALEVAETTLPDLVILDLMLPKLDGWEVCRRLREEETTRRIPIIMLTARRDEKDVVAGLELGADDYLRKPFSLAELLARVKAHLRARAQDALGDEGIAVGPLTLEPRSGEVLLDGTPLDLSPVEYRLLETLVRGKGRLVSREELLAKVWGYVAGDTRTVDVHIFRLRRKIEPDPEHPRLVHTVRGRGYRLLWTPEDRR</sequence>
<dbReference type="GO" id="GO:0005829">
    <property type="term" value="C:cytosol"/>
    <property type="evidence" value="ECO:0007669"/>
    <property type="project" value="TreeGrafter"/>
</dbReference>
<protein>
    <submittedName>
        <fullName evidence="10">Two component transcriptional regulator, winged helix family</fullName>
    </submittedName>
</protein>
<evidence type="ECO:0000259" key="8">
    <source>
        <dbReference type="PROSITE" id="PS50110"/>
    </source>
</evidence>
<dbReference type="InterPro" id="IPR011006">
    <property type="entry name" value="CheY-like_superfamily"/>
</dbReference>
<dbReference type="PANTHER" id="PTHR48111">
    <property type="entry name" value="REGULATOR OF RPOS"/>
    <property type="match status" value="1"/>
</dbReference>
<dbReference type="SUPFAM" id="SSF46894">
    <property type="entry name" value="C-terminal effector domain of the bipartite response regulators"/>
    <property type="match status" value="1"/>
</dbReference>
<dbReference type="GO" id="GO:0000156">
    <property type="term" value="F:phosphorelay response regulator activity"/>
    <property type="evidence" value="ECO:0007669"/>
    <property type="project" value="TreeGrafter"/>
</dbReference>